<proteinExistence type="predicted"/>
<sequence>MVRTQIYLTENQRKELATIAKTIGKKQSELIRDAIDRLIDQAGRGHREFVLRKTAGIWKDRTDLPDFNSIRAEWDRS</sequence>
<dbReference type="InterPro" id="IPR038733">
    <property type="entry name" value="Predicted_DNA_bind_prot_RHH"/>
</dbReference>
<evidence type="ECO:0000313" key="2">
    <source>
        <dbReference type="EMBL" id="SPD73386.1"/>
    </source>
</evidence>
<dbReference type="CDD" id="cd21631">
    <property type="entry name" value="RHH_CopG_NikR-like"/>
    <property type="match status" value="1"/>
</dbReference>
<feature type="domain" description="Predicted DNA-binding protein ribbon-helix-helix" evidence="1">
    <location>
        <begin position="2"/>
        <end position="39"/>
    </location>
</feature>
<dbReference type="EMBL" id="OJIN01000093">
    <property type="protein sequence ID" value="SPD73386.1"/>
    <property type="molecule type" value="Genomic_DNA"/>
</dbReference>
<name>A0A445MV80_9BACT</name>
<dbReference type="AlphaFoldDB" id="A0A445MV80"/>
<organism evidence="2">
    <name type="scientific">uncultured Desulfobacterium sp</name>
    <dbReference type="NCBI Taxonomy" id="201089"/>
    <lineage>
        <taxon>Bacteria</taxon>
        <taxon>Pseudomonadati</taxon>
        <taxon>Thermodesulfobacteriota</taxon>
        <taxon>Desulfobacteria</taxon>
        <taxon>Desulfobacterales</taxon>
        <taxon>Desulfobacteriaceae</taxon>
        <taxon>Desulfobacterium</taxon>
        <taxon>environmental samples</taxon>
    </lineage>
</organism>
<protein>
    <submittedName>
        <fullName evidence="2">Toxin-antitoxin system, antitoxin component, ribbon-helix-helix domain protein</fullName>
    </submittedName>
</protein>
<reference evidence="2" key="1">
    <citation type="submission" date="2018-01" db="EMBL/GenBank/DDBJ databases">
        <authorList>
            <person name="Regsiter A."/>
            <person name="William W."/>
        </authorList>
    </citation>
    <scope>NUCLEOTIDE SEQUENCE</scope>
    <source>
        <strain evidence="2">TRIP AH-1</strain>
    </source>
</reference>
<accession>A0A445MV80</accession>
<evidence type="ECO:0000259" key="1">
    <source>
        <dbReference type="Pfam" id="PF12651"/>
    </source>
</evidence>
<gene>
    <name evidence="2" type="ORF">PITCH_A1820015</name>
</gene>
<dbReference type="Pfam" id="PF12651">
    <property type="entry name" value="RHH_3"/>
    <property type="match status" value="1"/>
</dbReference>